<sequence>MGTMELVNAKDSIEKGILMIHWPGCGMNQRLIHALKPAWVTSRQVEVGRGAVTRNVRRGEKIWVGTPICIRQSLVDIGRIASIKNNDKPVDYAKKGQKVYVKLCDRLGCSTKVAALRSGQICWSAVAQQAAATERHDRSGETGSRRRCCSLWASTRRHDCCYGLGSLWLATGSSSDWQQQRRLLDLLRSAAAHWFAGGDIVLPLWFSKKKV</sequence>
<dbReference type="Gene3D" id="2.40.30.10">
    <property type="entry name" value="Translation factors"/>
    <property type="match status" value="1"/>
</dbReference>
<accession>A0ABS8VM99</accession>
<dbReference type="EMBL" id="JACEIK010005127">
    <property type="protein sequence ID" value="MCE0480786.1"/>
    <property type="molecule type" value="Genomic_DNA"/>
</dbReference>
<organism evidence="1 2">
    <name type="scientific">Datura stramonium</name>
    <name type="common">Jimsonweed</name>
    <name type="synonym">Common thornapple</name>
    <dbReference type="NCBI Taxonomy" id="4076"/>
    <lineage>
        <taxon>Eukaryota</taxon>
        <taxon>Viridiplantae</taxon>
        <taxon>Streptophyta</taxon>
        <taxon>Embryophyta</taxon>
        <taxon>Tracheophyta</taxon>
        <taxon>Spermatophyta</taxon>
        <taxon>Magnoliopsida</taxon>
        <taxon>eudicotyledons</taxon>
        <taxon>Gunneridae</taxon>
        <taxon>Pentapetalae</taxon>
        <taxon>asterids</taxon>
        <taxon>lamiids</taxon>
        <taxon>Solanales</taxon>
        <taxon>Solanaceae</taxon>
        <taxon>Solanoideae</taxon>
        <taxon>Datureae</taxon>
        <taxon>Datura</taxon>
    </lineage>
</organism>
<keyword evidence="2" id="KW-1185">Reference proteome</keyword>
<evidence type="ECO:0000313" key="1">
    <source>
        <dbReference type="EMBL" id="MCE0480786.1"/>
    </source>
</evidence>
<keyword evidence="1" id="KW-0648">Protein biosynthesis</keyword>
<proteinExistence type="predicted"/>
<comment type="caution">
    <text evidence="1">The sequence shown here is derived from an EMBL/GenBank/DDBJ whole genome shotgun (WGS) entry which is preliminary data.</text>
</comment>
<dbReference type="SUPFAM" id="SSF50447">
    <property type="entry name" value="Translation proteins"/>
    <property type="match status" value="1"/>
</dbReference>
<reference evidence="1 2" key="1">
    <citation type="journal article" date="2021" name="BMC Genomics">
        <title>Datura genome reveals duplications of psychoactive alkaloid biosynthetic genes and high mutation rate following tissue culture.</title>
        <authorList>
            <person name="Rajewski A."/>
            <person name="Carter-House D."/>
            <person name="Stajich J."/>
            <person name="Litt A."/>
        </authorList>
    </citation>
    <scope>NUCLEOTIDE SEQUENCE [LARGE SCALE GENOMIC DNA]</scope>
    <source>
        <strain evidence="1">AR-01</strain>
    </source>
</reference>
<keyword evidence="1" id="KW-0396">Initiation factor</keyword>
<gene>
    <name evidence="1" type="primary">EIF5B_2</name>
    <name evidence="1" type="ORF">HAX54_037895</name>
</gene>
<evidence type="ECO:0000313" key="2">
    <source>
        <dbReference type="Proteomes" id="UP000823775"/>
    </source>
</evidence>
<dbReference type="GO" id="GO:0003743">
    <property type="term" value="F:translation initiation factor activity"/>
    <property type="evidence" value="ECO:0007669"/>
    <property type="project" value="UniProtKB-KW"/>
</dbReference>
<dbReference type="InterPro" id="IPR009000">
    <property type="entry name" value="Transl_B-barrel_sf"/>
</dbReference>
<protein>
    <submittedName>
        <fullName evidence="1">Translation Initiation Factor 5B</fullName>
    </submittedName>
</protein>
<name>A0ABS8VM99_DATST</name>
<dbReference type="Proteomes" id="UP000823775">
    <property type="component" value="Unassembled WGS sequence"/>
</dbReference>